<name>A0A6J5RU87_9CAUD</name>
<organism evidence="2">
    <name type="scientific">uncultured Caudovirales phage</name>
    <dbReference type="NCBI Taxonomy" id="2100421"/>
    <lineage>
        <taxon>Viruses</taxon>
        <taxon>Duplodnaviria</taxon>
        <taxon>Heunggongvirae</taxon>
        <taxon>Uroviricota</taxon>
        <taxon>Caudoviricetes</taxon>
        <taxon>Peduoviridae</taxon>
        <taxon>Maltschvirus</taxon>
        <taxon>Maltschvirus maltsch</taxon>
    </lineage>
</organism>
<accession>A0A6J5RU87</accession>
<feature type="region of interest" description="Disordered" evidence="1">
    <location>
        <begin position="99"/>
        <end position="118"/>
    </location>
</feature>
<protein>
    <submittedName>
        <fullName evidence="2">Uncharacterized protein</fullName>
    </submittedName>
</protein>
<reference evidence="2" key="1">
    <citation type="submission" date="2020-05" db="EMBL/GenBank/DDBJ databases">
        <authorList>
            <person name="Chiriac C."/>
            <person name="Salcher M."/>
            <person name="Ghai R."/>
            <person name="Kavagutti S V."/>
        </authorList>
    </citation>
    <scope>NUCLEOTIDE SEQUENCE</scope>
</reference>
<evidence type="ECO:0000313" key="2">
    <source>
        <dbReference type="EMBL" id="CAB4197148.1"/>
    </source>
</evidence>
<evidence type="ECO:0000256" key="1">
    <source>
        <dbReference type="SAM" id="MobiDB-lite"/>
    </source>
</evidence>
<dbReference type="EMBL" id="LR797253">
    <property type="protein sequence ID" value="CAB4197148.1"/>
    <property type="molecule type" value="Genomic_DNA"/>
</dbReference>
<gene>
    <name evidence="2" type="ORF">UFOVP1304_22</name>
</gene>
<proteinExistence type="predicted"/>
<sequence>MAAYGIGAAAGGFADGYLKGRMAREQINSNKMEKTLNEQRLKDAERETKKGERLDASREALTAGLDSLEKEYNQGAGGFLTFMPPRMGMQGPETFDLETAHAEQPAKSPWGGGAAYKDPTGANEEYDGRLSKLYKSYYAATDEPDKAFLVDNTISTMRENRTDRLIKKASSALLVGAPDGPNLLDQVAGVAGLGRVNPKSGTFDPKTRTWTGIEMTQTDGSTVVRNFTPDDIMGLANFSDPAKHFELLNEKAYRDETLKNQKLGLANDSRQLDNDGRRIEVAEASSKFEAEDRRKGREMERDRGNVDLLHKIISNSFKPPIKPDAGVYKLAQALDEPAQARITAYDASVVEYEDRTEITNRLVDGSQNLMTLNSGLKPQDAAYIMQNNARFRPQRGPGGRLYIEYKGQKLWAE</sequence>